<organism evidence="2 3">
    <name type="scientific">Oceanobacillus luteolus</name>
    <dbReference type="NCBI Taxonomy" id="1274358"/>
    <lineage>
        <taxon>Bacteria</taxon>
        <taxon>Bacillati</taxon>
        <taxon>Bacillota</taxon>
        <taxon>Bacilli</taxon>
        <taxon>Bacillales</taxon>
        <taxon>Bacillaceae</taxon>
        <taxon>Oceanobacillus</taxon>
    </lineage>
</organism>
<dbReference type="InterPro" id="IPR013610">
    <property type="entry name" value="ArdC_N"/>
</dbReference>
<evidence type="ECO:0000313" key="2">
    <source>
        <dbReference type="EMBL" id="MFD1608679.1"/>
    </source>
</evidence>
<dbReference type="Pfam" id="PF08401">
    <property type="entry name" value="ArdcN"/>
    <property type="match status" value="1"/>
</dbReference>
<proteinExistence type="predicted"/>
<evidence type="ECO:0000313" key="3">
    <source>
        <dbReference type="Proteomes" id="UP001597221"/>
    </source>
</evidence>
<dbReference type="RefSeq" id="WP_379598049.1">
    <property type="nucleotide sequence ID" value="NZ_JBHUDE010000126.1"/>
</dbReference>
<reference evidence="3" key="1">
    <citation type="journal article" date="2019" name="Int. J. Syst. Evol. Microbiol.">
        <title>The Global Catalogue of Microorganisms (GCM) 10K type strain sequencing project: providing services to taxonomists for standard genome sequencing and annotation.</title>
        <authorList>
            <consortium name="The Broad Institute Genomics Platform"/>
            <consortium name="The Broad Institute Genome Sequencing Center for Infectious Disease"/>
            <person name="Wu L."/>
            <person name="Ma J."/>
        </authorList>
    </citation>
    <scope>NUCLEOTIDE SEQUENCE [LARGE SCALE GENOMIC DNA]</scope>
    <source>
        <strain evidence="3">CGMCC 1.12376</strain>
    </source>
</reference>
<dbReference type="Proteomes" id="UP001597221">
    <property type="component" value="Unassembled WGS sequence"/>
</dbReference>
<protein>
    <submittedName>
        <fullName evidence="2">ArdC-like ssDNA-binding domain-containing protein</fullName>
    </submittedName>
</protein>
<name>A0ABW4HSZ4_9BACI</name>
<dbReference type="EMBL" id="JBHUDE010000126">
    <property type="protein sequence ID" value="MFD1608679.1"/>
    <property type="molecule type" value="Genomic_DNA"/>
</dbReference>
<comment type="caution">
    <text evidence="2">The sequence shown here is derived from an EMBL/GenBank/DDBJ whole genome shotgun (WGS) entry which is preliminary data.</text>
</comment>
<sequence length="291" mass="33245">MQKKKRKCKGPTQKERVQELLDILEDGVLNFLPDPEKFKAILEMKALMPNYSLRNIIIAKGQLPHARFLAGYKRWNELGRYVRKGEEAIRILAPRIKKVKNEETGEEENKKIGYIPVAVFDYSQTEGEPLPIDKIKIELEGDSPEARAIISIAEQIAEQDDCPIYYGDTGTANGFYRPFFHDITVSDKLSVNHRCKTLVHELVHSKVDRFGSIERSSKEKEVVAEGSAFIVCSYFGLDTSDYSFEYVKGWGNEDNPVMRYAERIFETSSSIIKEFEDLMVAKTEADEECVA</sequence>
<evidence type="ECO:0000259" key="1">
    <source>
        <dbReference type="Pfam" id="PF08401"/>
    </source>
</evidence>
<accession>A0ABW4HSZ4</accession>
<gene>
    <name evidence="2" type="ORF">ACFSBH_13720</name>
</gene>
<keyword evidence="3" id="KW-1185">Reference proteome</keyword>
<feature type="domain" description="N-terminal" evidence="1">
    <location>
        <begin position="18"/>
        <end position="113"/>
    </location>
</feature>